<dbReference type="EMBL" id="AGXC01000001">
    <property type="protein sequence ID" value="EMZ42665.1"/>
    <property type="molecule type" value="Genomic_DNA"/>
</dbReference>
<name>N2BVQ8_9ACTN</name>
<dbReference type="PROSITE" id="PS50943">
    <property type="entry name" value="HTH_CROC1"/>
    <property type="match status" value="1"/>
</dbReference>
<dbReference type="SUPFAM" id="SSF47413">
    <property type="entry name" value="lambda repressor-like DNA-binding domains"/>
    <property type="match status" value="1"/>
</dbReference>
<evidence type="ECO:0000313" key="3">
    <source>
        <dbReference type="Proteomes" id="UP000012651"/>
    </source>
</evidence>
<sequence>MNGKKLRELRKASGKTLREISYEADVTEYAITLIETGKTPNPGIGTLIALARAIGCKITDFLD</sequence>
<feature type="domain" description="HTH cro/C1-type" evidence="1">
    <location>
        <begin position="6"/>
        <end position="61"/>
    </location>
</feature>
<accession>N2BVQ8</accession>
<dbReference type="Pfam" id="PF13560">
    <property type="entry name" value="HTH_31"/>
    <property type="match status" value="1"/>
</dbReference>
<dbReference type="AlphaFoldDB" id="N2BVQ8"/>
<gene>
    <name evidence="2" type="ORF">HMPREF1091_00223</name>
</gene>
<protein>
    <recommendedName>
        <fullName evidence="1">HTH cro/C1-type domain-containing protein</fullName>
    </recommendedName>
</protein>
<dbReference type="HOGENOM" id="CLU_066192_29_2_11"/>
<reference evidence="2 3" key="1">
    <citation type="submission" date="2013-03" db="EMBL/GenBank/DDBJ databases">
        <title>The Genome Sequence of Atopobium minutum 10063974.</title>
        <authorList>
            <consortium name="The Broad Institute Genome Sequencing Platform"/>
            <person name="Earl A."/>
            <person name="Ward D."/>
            <person name="Feldgarden M."/>
            <person name="Gevers D."/>
            <person name="Lambert T."/>
            <person name="Marvaud J.-C."/>
            <person name="Courvalin P."/>
            <person name="Walker B."/>
            <person name="Young S.K."/>
            <person name="Zeng Q."/>
            <person name="Gargeya S."/>
            <person name="Fitzgerald M."/>
            <person name="Haas B."/>
            <person name="Abouelleil A."/>
            <person name="Alvarado L."/>
            <person name="Arachchi H.M."/>
            <person name="Berlin A.M."/>
            <person name="Chapman S.B."/>
            <person name="Dewar J."/>
            <person name="Goldberg J."/>
            <person name="Griggs A."/>
            <person name="Gujja S."/>
            <person name="Hansen M."/>
            <person name="Howarth C."/>
            <person name="Imamovic A."/>
            <person name="Larimer J."/>
            <person name="McCowan C."/>
            <person name="Murphy C."/>
            <person name="Neiman D."/>
            <person name="Pearson M."/>
            <person name="Priest M."/>
            <person name="Roberts A."/>
            <person name="Saif S."/>
            <person name="Shea T."/>
            <person name="Sisk P."/>
            <person name="Sykes S."/>
            <person name="Wortman J."/>
            <person name="Nusbaum C."/>
            <person name="Birren B."/>
        </authorList>
    </citation>
    <scope>NUCLEOTIDE SEQUENCE [LARGE SCALE GENOMIC DNA]</scope>
    <source>
        <strain evidence="2 3">10063974</strain>
    </source>
</reference>
<dbReference type="Gene3D" id="1.10.260.40">
    <property type="entry name" value="lambda repressor-like DNA-binding domains"/>
    <property type="match status" value="1"/>
</dbReference>
<dbReference type="RefSeq" id="WP_002562998.1">
    <property type="nucleotide sequence ID" value="NZ_KB822533.1"/>
</dbReference>
<dbReference type="InterPro" id="IPR001387">
    <property type="entry name" value="Cro/C1-type_HTH"/>
</dbReference>
<evidence type="ECO:0000259" key="1">
    <source>
        <dbReference type="PROSITE" id="PS50943"/>
    </source>
</evidence>
<dbReference type="OrthoDB" id="3397486at2"/>
<dbReference type="InterPro" id="IPR010982">
    <property type="entry name" value="Lambda_DNA-bd_dom_sf"/>
</dbReference>
<organism evidence="2 3">
    <name type="scientific">Atopobium minutum 10063974</name>
    <dbReference type="NCBI Taxonomy" id="997872"/>
    <lineage>
        <taxon>Bacteria</taxon>
        <taxon>Bacillati</taxon>
        <taxon>Actinomycetota</taxon>
        <taxon>Coriobacteriia</taxon>
        <taxon>Coriobacteriales</taxon>
        <taxon>Atopobiaceae</taxon>
        <taxon>Atopobium</taxon>
    </lineage>
</organism>
<comment type="caution">
    <text evidence="2">The sequence shown here is derived from an EMBL/GenBank/DDBJ whole genome shotgun (WGS) entry which is preliminary data.</text>
</comment>
<dbReference type="SMART" id="SM00530">
    <property type="entry name" value="HTH_XRE"/>
    <property type="match status" value="1"/>
</dbReference>
<evidence type="ECO:0000313" key="2">
    <source>
        <dbReference type="EMBL" id="EMZ42665.1"/>
    </source>
</evidence>
<dbReference type="CDD" id="cd00093">
    <property type="entry name" value="HTH_XRE"/>
    <property type="match status" value="1"/>
</dbReference>
<dbReference type="Proteomes" id="UP000012651">
    <property type="component" value="Unassembled WGS sequence"/>
</dbReference>
<dbReference type="GO" id="GO:0003677">
    <property type="term" value="F:DNA binding"/>
    <property type="evidence" value="ECO:0007669"/>
    <property type="project" value="InterPro"/>
</dbReference>
<dbReference type="PATRIC" id="fig|997872.3.peg.223"/>
<proteinExistence type="predicted"/>
<keyword evidence="3" id="KW-1185">Reference proteome</keyword>